<reference evidence="2" key="1">
    <citation type="submission" date="2022-09" db="EMBL/GenBank/DDBJ databases">
        <title>Taxonomy of Curtobacterium flaccumfaciens.</title>
        <authorList>
            <person name="Osdaghi E."/>
            <person name="Taghavi S.M."/>
            <person name="Hamidizade M."/>
            <person name="Abachi H."/>
            <person name="Fazliarab A."/>
            <person name="Baeyen S."/>
            <person name="Portier P."/>
            <person name="Van Vaerenbergh J."/>
            <person name="Jacques M.-A."/>
        </authorList>
    </citation>
    <scope>NUCLEOTIDE SEQUENCE</scope>
    <source>
        <strain evidence="2">AGQB46</strain>
    </source>
</reference>
<proteinExistence type="predicted"/>
<gene>
    <name evidence="2" type="ORF">OE229_09285</name>
</gene>
<dbReference type="GO" id="GO:0006793">
    <property type="term" value="P:phosphorus metabolic process"/>
    <property type="evidence" value="ECO:0007669"/>
    <property type="project" value="UniProtKB-ARBA"/>
</dbReference>
<organism evidence="2 3">
    <name type="scientific">Curtobacterium poinsettiae</name>
    <dbReference type="NCBI Taxonomy" id="159612"/>
    <lineage>
        <taxon>Bacteria</taxon>
        <taxon>Bacillati</taxon>
        <taxon>Actinomycetota</taxon>
        <taxon>Actinomycetes</taxon>
        <taxon>Micrococcales</taxon>
        <taxon>Microbacteriaceae</taxon>
        <taxon>Curtobacterium</taxon>
    </lineage>
</organism>
<evidence type="ECO:0000313" key="3">
    <source>
        <dbReference type="Proteomes" id="UP001062223"/>
    </source>
</evidence>
<dbReference type="InterPro" id="IPR001736">
    <property type="entry name" value="PLipase_D/transphosphatidylase"/>
</dbReference>
<dbReference type="PROSITE" id="PS50035">
    <property type="entry name" value="PLD"/>
    <property type="match status" value="1"/>
</dbReference>
<sequence>MLEPQTRATLTEQLRPPTGFELVHAVGTTFTLGLDTALSVPLAFAARGVTEQADPIAILDAVRRAADRVDVFAQAGEIALGARNNRLVAFLEPMLHPVTVPAGIFHPKVWFLEFRSGDISAFRFVCASRNLTSDRSWDVVVSLDGAPGNTADAASLEARNAPIVGLLRSLPGSAVVPLVPERTVRIEGLAARFARVEWETPNDLEDLRFHVWRSGAPARPDLSGERALIISPFLQDGAFATIRGGIRRELLVVSRSESLNRLSRGTISGRTSAFVLDAAADPAEENEGTHLGVLRGLHAKVIVVNRERRARVLLGSLNATDAALHSNVEVMVELVGSAARFGVEATRKALGDLIVEHRVEPVDEANADDETGGFLDAVLRAVAGAQMRIDVEGDGPYRLRVSCVDMVPATDDVRFSWRLITRPDEVREGLPSENGSWIEAVALPDVTPYLVVTARDGEGAERSTVVLADLHGDPDDRLDAVIASHLSTPADFMRFITLLLELVGLGTAGAGAGTAWNTTAGAGGDAGAGLFESLIRSVGARGRGLADVDRVVQYLRARGDTAVLPQGFDELWASVWEAQRRLGGSR</sequence>
<name>A0A9Q9P4K1_9MICO</name>
<dbReference type="AlphaFoldDB" id="A0A9Q9P4K1"/>
<dbReference type="SUPFAM" id="SSF56024">
    <property type="entry name" value="Phospholipase D/nuclease"/>
    <property type="match status" value="1"/>
</dbReference>
<evidence type="ECO:0000259" key="1">
    <source>
        <dbReference type="PROSITE" id="PS50035"/>
    </source>
</evidence>
<dbReference type="GO" id="GO:0003824">
    <property type="term" value="F:catalytic activity"/>
    <property type="evidence" value="ECO:0007669"/>
    <property type="project" value="InterPro"/>
</dbReference>
<dbReference type="EMBL" id="CP106879">
    <property type="protein sequence ID" value="UYC79348.1"/>
    <property type="molecule type" value="Genomic_DNA"/>
</dbReference>
<protein>
    <submittedName>
        <fullName evidence="2">Phospholipase D family protein</fullName>
    </submittedName>
</protein>
<evidence type="ECO:0000313" key="2">
    <source>
        <dbReference type="EMBL" id="UYC79348.1"/>
    </source>
</evidence>
<accession>A0A9Q9P4K1</accession>
<dbReference type="CDD" id="cd09176">
    <property type="entry name" value="PLDc_unchar6"/>
    <property type="match status" value="1"/>
</dbReference>
<dbReference type="KEGG" id="cpoi:OE229_09285"/>
<dbReference type="InterPro" id="IPR059166">
    <property type="entry name" value="PLD-like_cat"/>
</dbReference>
<dbReference type="Proteomes" id="UP001062223">
    <property type="component" value="Chromosome"/>
</dbReference>
<dbReference type="Gene3D" id="3.30.870.10">
    <property type="entry name" value="Endonuclease Chain A"/>
    <property type="match status" value="1"/>
</dbReference>
<dbReference type="RefSeq" id="WP_262137586.1">
    <property type="nucleotide sequence ID" value="NZ_CP106879.1"/>
</dbReference>
<feature type="domain" description="PLD phosphodiesterase" evidence="1">
    <location>
        <begin position="293"/>
        <end position="323"/>
    </location>
</feature>